<dbReference type="EMBL" id="JBGEHV010000066">
    <property type="protein sequence ID" value="MEY8042821.1"/>
    <property type="molecule type" value="Genomic_DNA"/>
</dbReference>
<dbReference type="Proteomes" id="UP001564626">
    <property type="component" value="Unassembled WGS sequence"/>
</dbReference>
<reference evidence="1 2" key="1">
    <citation type="submission" date="2024-08" db="EMBL/GenBank/DDBJ databases">
        <title>Genome mining of Saccharopolyspora cebuensis PGLac3 from Nigerian medicinal plant.</title>
        <authorList>
            <person name="Ezeobiora C.E."/>
            <person name="Igbokwe N.H."/>
            <person name="Amin D.H."/>
            <person name="Mendie U.E."/>
        </authorList>
    </citation>
    <scope>NUCLEOTIDE SEQUENCE [LARGE SCALE GENOMIC DNA]</scope>
    <source>
        <strain evidence="1 2">PGLac3</strain>
    </source>
</reference>
<evidence type="ECO:0000313" key="1">
    <source>
        <dbReference type="EMBL" id="MEY8042821.1"/>
    </source>
</evidence>
<organism evidence="1 2">
    <name type="scientific">Saccharopolyspora cebuensis</name>
    <dbReference type="NCBI Taxonomy" id="418759"/>
    <lineage>
        <taxon>Bacteria</taxon>
        <taxon>Bacillati</taxon>
        <taxon>Actinomycetota</taxon>
        <taxon>Actinomycetes</taxon>
        <taxon>Pseudonocardiales</taxon>
        <taxon>Pseudonocardiaceae</taxon>
        <taxon>Saccharopolyspora</taxon>
    </lineage>
</organism>
<dbReference type="RefSeq" id="WP_345362450.1">
    <property type="nucleotide sequence ID" value="NZ_BAABII010000006.1"/>
</dbReference>
<proteinExistence type="predicted"/>
<accession>A0ABV4CSQ0</accession>
<evidence type="ECO:0000313" key="2">
    <source>
        <dbReference type="Proteomes" id="UP001564626"/>
    </source>
</evidence>
<protein>
    <submittedName>
        <fullName evidence="1">Uncharacterized protein</fullName>
    </submittedName>
</protein>
<sequence length="68" mass="7324">MAAPGTGFTGAQNDEVDVLAEELGEDSSSTAEQRRIQDLVAGHVATVPAGRLPAEIRRYRPRSMRLDS</sequence>
<keyword evidence="2" id="KW-1185">Reference proteome</keyword>
<name>A0ABV4CSQ0_9PSEU</name>
<gene>
    <name evidence="1" type="ORF">AB8O55_25730</name>
</gene>
<comment type="caution">
    <text evidence="1">The sequence shown here is derived from an EMBL/GenBank/DDBJ whole genome shotgun (WGS) entry which is preliminary data.</text>
</comment>